<name>A0A0P0YQU2_9ENTR</name>
<evidence type="ECO:0000256" key="1">
    <source>
        <dbReference type="ARBA" id="ARBA00022676"/>
    </source>
</evidence>
<gene>
    <name evidence="3" type="primary">wckN</name>
</gene>
<dbReference type="PANTHER" id="PTHR34136">
    <property type="match status" value="1"/>
</dbReference>
<keyword evidence="2 3" id="KW-0808">Transferase</keyword>
<dbReference type="PANTHER" id="PTHR34136:SF1">
    <property type="entry name" value="UDP-N-ACETYL-D-MANNOSAMINURONIC ACID TRANSFERASE"/>
    <property type="match status" value="1"/>
</dbReference>
<sequence length="255" mass="29898">MEMTNLKKFDTITINDVSMNDFLDIIHHNFIRKDVFKIIVTPNIDHLQRLRNSDDPSFCKAYEISDYRLCDSRIVQKLSAFNEQTILNVVPGSDLTRELLKLDWVKRARVTIIGTTDKQVVQLKKIFQLRNIEHFNPSMGFVKRINEVEACVDFIINSNPDFVFLAVGSPSQEHLAFSLYQRINSVNPNSFSAQLFCIGASLDFLTGKTKRAPTWMQKAHLEWLHRALSQPRRLVPRYYRNLKYVLWFLLFRNRT</sequence>
<reference evidence="3" key="2">
    <citation type="journal article" date="2015" name="Sci. Rep.">
        <title>Genetic analysis of capsular polysaccharide synthesis gene clusters in 79 capsular types of Klebsiella spp.</title>
        <authorList>
            <person name="Pan Y.J."/>
            <person name="Lin T.L."/>
            <person name="Chen C.T."/>
            <person name="Chen Y.Y."/>
            <person name="Hsieh P.F."/>
            <person name="Hsu C.R."/>
            <person name="Wu M.C."/>
            <person name="Wang J.T."/>
        </authorList>
    </citation>
    <scope>NUCLEOTIDE SEQUENCE</scope>
    <source>
        <strain evidence="3">7824</strain>
    </source>
</reference>
<organism evidence="3">
    <name type="scientific">Klebsiella sp. 7824</name>
    <dbReference type="NCBI Taxonomy" id="1497807"/>
    <lineage>
        <taxon>Bacteria</taxon>
        <taxon>Pseudomonadati</taxon>
        <taxon>Pseudomonadota</taxon>
        <taxon>Gammaproteobacteria</taxon>
        <taxon>Enterobacterales</taxon>
        <taxon>Enterobacteriaceae</taxon>
        <taxon>Klebsiella/Raoultella group</taxon>
        <taxon>Klebsiella</taxon>
    </lineage>
</organism>
<reference evidence="3" key="1">
    <citation type="submission" date="2014-04" db="EMBL/GenBank/DDBJ databases">
        <authorList>
            <person name="Harrison E."/>
        </authorList>
    </citation>
    <scope>NUCLEOTIDE SEQUENCE</scope>
    <source>
        <strain evidence="3">7824</strain>
    </source>
</reference>
<dbReference type="EMBL" id="AB924568">
    <property type="protein sequence ID" value="BAT23559.1"/>
    <property type="molecule type" value="Genomic_DNA"/>
</dbReference>
<accession>A0A0P0YQU2</accession>
<evidence type="ECO:0000313" key="3">
    <source>
        <dbReference type="EMBL" id="BAT23559.1"/>
    </source>
</evidence>
<proteinExistence type="predicted"/>
<dbReference type="GO" id="GO:0016758">
    <property type="term" value="F:hexosyltransferase activity"/>
    <property type="evidence" value="ECO:0007669"/>
    <property type="project" value="TreeGrafter"/>
</dbReference>
<keyword evidence="1" id="KW-0328">Glycosyltransferase</keyword>
<evidence type="ECO:0000256" key="2">
    <source>
        <dbReference type="ARBA" id="ARBA00022679"/>
    </source>
</evidence>
<dbReference type="InterPro" id="IPR004629">
    <property type="entry name" value="WecG_TagA_CpsF"/>
</dbReference>
<dbReference type="Pfam" id="PF03808">
    <property type="entry name" value="Glyco_tran_WecG"/>
    <property type="match status" value="1"/>
</dbReference>
<dbReference type="CDD" id="cd06533">
    <property type="entry name" value="Glyco_transf_WecG_TagA"/>
    <property type="match status" value="1"/>
</dbReference>
<dbReference type="AlphaFoldDB" id="A0A0P0YQU2"/>
<protein>
    <submittedName>
        <fullName evidence="3">Glycosyl transferase</fullName>
    </submittedName>
</protein>